<dbReference type="GeneID" id="92382594"/>
<sequence length="359" mass="37840">MEKIGETKSELAADTTFQENLFKACFATLIQPQKVYARSLLEATVDKAEEIHKFLEEAERSSIDKVSGDIKAELNTAVYGETKGPGDYSSSSSPHSDRQTVAKCEDSGKIKNSAGLAYTILCVCLPASGQTAAQPCAKDVTLSNHWGDAVTRLNQIWDEVRSYSPATPAKKTTAAAIHDSLGAVTAAITLTSNVGNLGKKYGTSCCGSSASGLCVRYNGVVSSTTSNFYELTWVKIFLTASDNLQAAAAAAHKTEILVQKLKELNSTAWGIPRLIQDTAKITAAVLATRPFKAEESASGTTKWDFAKHKANVTCTADNNCKWEGNTEEKGICKPKAGSENPAAGTGEGAAPKDGAAAAG</sequence>
<reference evidence="11" key="1">
    <citation type="submission" date="2016-09" db="EMBL/GenBank/DDBJ databases">
        <authorList>
            <person name="Hebert L."/>
            <person name="Moumen B."/>
        </authorList>
    </citation>
    <scope>NUCLEOTIDE SEQUENCE [LARGE SCALE GENOMIC DNA]</scope>
    <source>
        <strain evidence="11">OVI</strain>
    </source>
</reference>
<evidence type="ECO:0000256" key="1">
    <source>
        <dbReference type="ARBA" id="ARBA00002523"/>
    </source>
</evidence>
<keyword evidence="6" id="KW-0472">Membrane</keyword>
<dbReference type="InterPro" id="IPR025932">
    <property type="entry name" value="Trypano_VSG_B_N_dom"/>
</dbReference>
<evidence type="ECO:0000259" key="10">
    <source>
        <dbReference type="Pfam" id="PF13206"/>
    </source>
</evidence>
<keyword evidence="3" id="KW-1003">Cell membrane</keyword>
<accession>A0A1G4I2I0</accession>
<feature type="region of interest" description="Disordered" evidence="9">
    <location>
        <begin position="325"/>
        <end position="359"/>
    </location>
</feature>
<keyword evidence="7" id="KW-0325">Glycoprotein</keyword>
<keyword evidence="5" id="KW-0732">Signal</keyword>
<evidence type="ECO:0000256" key="8">
    <source>
        <dbReference type="ARBA" id="ARBA00023288"/>
    </source>
</evidence>
<dbReference type="AlphaFoldDB" id="A0A1G4I2I0"/>
<dbReference type="VEuPathDB" id="TriTrypDB:TEOVI_000866000"/>
<dbReference type="RefSeq" id="XP_067077376.1">
    <property type="nucleotide sequence ID" value="XM_067221275.1"/>
</dbReference>
<dbReference type="EMBL" id="CZPT02000434">
    <property type="protein sequence ID" value="SCU65849.1"/>
    <property type="molecule type" value="Genomic_DNA"/>
</dbReference>
<protein>
    <submittedName>
        <fullName evidence="11">Trypanosomal VSG domain containing protein, putative</fullName>
    </submittedName>
</protein>
<evidence type="ECO:0000256" key="7">
    <source>
        <dbReference type="ARBA" id="ARBA00023180"/>
    </source>
</evidence>
<dbReference type="Pfam" id="PF13206">
    <property type="entry name" value="VSG_B"/>
    <property type="match status" value="1"/>
</dbReference>
<evidence type="ECO:0000313" key="12">
    <source>
        <dbReference type="Proteomes" id="UP000195570"/>
    </source>
</evidence>
<evidence type="ECO:0000256" key="9">
    <source>
        <dbReference type="SAM" id="MobiDB-lite"/>
    </source>
</evidence>
<keyword evidence="4" id="KW-0336">GPI-anchor</keyword>
<evidence type="ECO:0000256" key="3">
    <source>
        <dbReference type="ARBA" id="ARBA00022475"/>
    </source>
</evidence>
<name>A0A1G4I2I0_TRYEQ</name>
<proteinExistence type="predicted"/>
<dbReference type="GO" id="GO:0098552">
    <property type="term" value="C:side of membrane"/>
    <property type="evidence" value="ECO:0007669"/>
    <property type="project" value="UniProtKB-KW"/>
</dbReference>
<gene>
    <name evidence="11" type="ORF">TEOVI_000866000</name>
</gene>
<keyword evidence="12" id="KW-1185">Reference proteome</keyword>
<comment type="subcellular location">
    <subcellularLocation>
        <location evidence="2">Cell membrane</location>
        <topology evidence="2">Lipid-anchor</topology>
        <topology evidence="2">GPI-anchor</topology>
    </subcellularLocation>
</comment>
<dbReference type="Proteomes" id="UP000195570">
    <property type="component" value="Unassembled WGS sequence"/>
</dbReference>
<evidence type="ECO:0000313" key="11">
    <source>
        <dbReference type="EMBL" id="SCU65849.1"/>
    </source>
</evidence>
<feature type="compositionally biased region" description="Low complexity" evidence="9">
    <location>
        <begin position="348"/>
        <end position="359"/>
    </location>
</feature>
<organism evidence="11 12">
    <name type="scientific">Trypanosoma equiperdum</name>
    <dbReference type="NCBI Taxonomy" id="5694"/>
    <lineage>
        <taxon>Eukaryota</taxon>
        <taxon>Discoba</taxon>
        <taxon>Euglenozoa</taxon>
        <taxon>Kinetoplastea</taxon>
        <taxon>Metakinetoplastina</taxon>
        <taxon>Trypanosomatida</taxon>
        <taxon>Trypanosomatidae</taxon>
        <taxon>Trypanosoma</taxon>
    </lineage>
</organism>
<evidence type="ECO:0000256" key="2">
    <source>
        <dbReference type="ARBA" id="ARBA00004609"/>
    </source>
</evidence>
<feature type="domain" description="Trypanosome variant surface glycoprotein B-type N-terminal" evidence="10">
    <location>
        <begin position="32"/>
        <end position="262"/>
    </location>
</feature>
<comment type="caution">
    <text evidence="11">The sequence shown here is derived from an EMBL/GenBank/DDBJ whole genome shotgun (WGS) entry which is preliminary data.</text>
</comment>
<comment type="function">
    <text evidence="1">VSG forms a coat on the surface of the parasite. The trypanosome evades the immune response of the host by expressing a series of antigenically distinct VSGs from an estimated 1000 VSG genes.</text>
</comment>
<evidence type="ECO:0000256" key="5">
    <source>
        <dbReference type="ARBA" id="ARBA00022729"/>
    </source>
</evidence>
<evidence type="ECO:0000256" key="4">
    <source>
        <dbReference type="ARBA" id="ARBA00022622"/>
    </source>
</evidence>
<dbReference type="GO" id="GO:0005886">
    <property type="term" value="C:plasma membrane"/>
    <property type="evidence" value="ECO:0007669"/>
    <property type="project" value="UniProtKB-SubCell"/>
</dbReference>
<keyword evidence="8" id="KW-0449">Lipoprotein</keyword>
<evidence type="ECO:0000256" key="6">
    <source>
        <dbReference type="ARBA" id="ARBA00023136"/>
    </source>
</evidence>